<comment type="similarity">
    <text evidence="8">Belongs to the binding-protein-dependent transport system permease family.</text>
</comment>
<dbReference type="Pfam" id="PF00528">
    <property type="entry name" value="BPD_transp_1"/>
    <property type="match status" value="1"/>
</dbReference>
<evidence type="ECO:0000313" key="10">
    <source>
        <dbReference type="EMBL" id="PPK96305.1"/>
    </source>
</evidence>
<proteinExistence type="inferred from homology"/>
<dbReference type="PANTHER" id="PTHR43357:SF4">
    <property type="entry name" value="INNER MEMBRANE ABC TRANSPORTER PERMEASE PROTEIN YDCV"/>
    <property type="match status" value="1"/>
</dbReference>
<evidence type="ECO:0000256" key="2">
    <source>
        <dbReference type="ARBA" id="ARBA00022448"/>
    </source>
</evidence>
<dbReference type="GO" id="GO:0005886">
    <property type="term" value="C:plasma membrane"/>
    <property type="evidence" value="ECO:0007669"/>
    <property type="project" value="UniProtKB-SubCell"/>
</dbReference>
<organism evidence="10 11">
    <name type="scientific">Nonlabens xylanidelens</name>
    <dbReference type="NCBI Taxonomy" id="191564"/>
    <lineage>
        <taxon>Bacteria</taxon>
        <taxon>Pseudomonadati</taxon>
        <taxon>Bacteroidota</taxon>
        <taxon>Flavobacteriia</taxon>
        <taxon>Flavobacteriales</taxon>
        <taxon>Flavobacteriaceae</taxon>
        <taxon>Nonlabens</taxon>
    </lineage>
</organism>
<reference evidence="10 11" key="1">
    <citation type="submission" date="2018-02" db="EMBL/GenBank/DDBJ databases">
        <title>Genomic Encyclopedia of Archaeal and Bacterial Type Strains, Phase II (KMG-II): from individual species to whole genera.</title>
        <authorList>
            <person name="Goeker M."/>
        </authorList>
    </citation>
    <scope>NUCLEOTIDE SEQUENCE [LARGE SCALE GENOMIC DNA]</scope>
    <source>
        <strain evidence="10 11">DSM 16809</strain>
    </source>
</reference>
<feature type="transmembrane region" description="Helical" evidence="8">
    <location>
        <begin position="223"/>
        <end position="243"/>
    </location>
</feature>
<evidence type="ECO:0000313" key="11">
    <source>
        <dbReference type="Proteomes" id="UP000239002"/>
    </source>
</evidence>
<keyword evidence="4" id="KW-0997">Cell inner membrane</keyword>
<keyword evidence="5 8" id="KW-0812">Transmembrane</keyword>
<feature type="transmembrane region" description="Helical" evidence="8">
    <location>
        <begin position="126"/>
        <end position="147"/>
    </location>
</feature>
<feature type="domain" description="ABC transmembrane type-1" evidence="9">
    <location>
        <begin position="54"/>
        <end position="244"/>
    </location>
</feature>
<dbReference type="GO" id="GO:0055085">
    <property type="term" value="P:transmembrane transport"/>
    <property type="evidence" value="ECO:0007669"/>
    <property type="project" value="InterPro"/>
</dbReference>
<keyword evidence="2 8" id="KW-0813">Transport</keyword>
<feature type="transmembrane region" description="Helical" evidence="8">
    <location>
        <begin position="58"/>
        <end position="80"/>
    </location>
</feature>
<evidence type="ECO:0000256" key="3">
    <source>
        <dbReference type="ARBA" id="ARBA00022475"/>
    </source>
</evidence>
<dbReference type="PANTHER" id="PTHR43357">
    <property type="entry name" value="INNER MEMBRANE ABC TRANSPORTER PERMEASE PROTEIN YDCV"/>
    <property type="match status" value="1"/>
</dbReference>
<feature type="transmembrane region" description="Helical" evidence="8">
    <location>
        <begin position="92"/>
        <end position="120"/>
    </location>
</feature>
<dbReference type="SUPFAM" id="SSF161098">
    <property type="entry name" value="MetI-like"/>
    <property type="match status" value="1"/>
</dbReference>
<dbReference type="Gene3D" id="1.10.3720.10">
    <property type="entry name" value="MetI-like"/>
    <property type="match status" value="1"/>
</dbReference>
<protein>
    <submittedName>
        <fullName evidence="10">Putative spermidine/putrescine transport system permease protein</fullName>
    </submittedName>
</protein>
<evidence type="ECO:0000256" key="1">
    <source>
        <dbReference type="ARBA" id="ARBA00004429"/>
    </source>
</evidence>
<dbReference type="InterPro" id="IPR035906">
    <property type="entry name" value="MetI-like_sf"/>
</dbReference>
<comment type="caution">
    <text evidence="10">The sequence shown here is derived from an EMBL/GenBank/DDBJ whole genome shotgun (WGS) entry which is preliminary data.</text>
</comment>
<dbReference type="RefSeq" id="WP_104513877.1">
    <property type="nucleotide sequence ID" value="NZ_MQVW01000022.1"/>
</dbReference>
<dbReference type="Proteomes" id="UP000239002">
    <property type="component" value="Unassembled WGS sequence"/>
</dbReference>
<evidence type="ECO:0000256" key="8">
    <source>
        <dbReference type="RuleBase" id="RU363032"/>
    </source>
</evidence>
<comment type="subcellular location">
    <subcellularLocation>
        <location evidence="1">Cell inner membrane</location>
        <topology evidence="1">Multi-pass membrane protein</topology>
    </subcellularLocation>
    <subcellularLocation>
        <location evidence="8">Cell membrane</location>
        <topology evidence="8">Multi-pass membrane protein</topology>
    </subcellularLocation>
</comment>
<dbReference type="CDD" id="cd06261">
    <property type="entry name" value="TM_PBP2"/>
    <property type="match status" value="1"/>
</dbReference>
<dbReference type="OrthoDB" id="1454623at2"/>
<evidence type="ECO:0000256" key="7">
    <source>
        <dbReference type="ARBA" id="ARBA00023136"/>
    </source>
</evidence>
<dbReference type="InterPro" id="IPR000515">
    <property type="entry name" value="MetI-like"/>
</dbReference>
<feature type="transmembrane region" description="Helical" evidence="8">
    <location>
        <begin position="7"/>
        <end position="26"/>
    </location>
</feature>
<keyword evidence="11" id="KW-1185">Reference proteome</keyword>
<evidence type="ECO:0000256" key="6">
    <source>
        <dbReference type="ARBA" id="ARBA00022989"/>
    </source>
</evidence>
<name>A0A2S6IQ62_9FLAO</name>
<dbReference type="EMBL" id="PTJE01000001">
    <property type="protein sequence ID" value="PPK96305.1"/>
    <property type="molecule type" value="Genomic_DNA"/>
</dbReference>
<keyword evidence="7 8" id="KW-0472">Membrane</keyword>
<accession>A0A2S6IQ62</accession>
<evidence type="ECO:0000256" key="4">
    <source>
        <dbReference type="ARBA" id="ARBA00022519"/>
    </source>
</evidence>
<evidence type="ECO:0000256" key="5">
    <source>
        <dbReference type="ARBA" id="ARBA00022692"/>
    </source>
</evidence>
<gene>
    <name evidence="10" type="ORF">LY01_00123</name>
</gene>
<feature type="transmembrane region" description="Helical" evidence="8">
    <location>
        <begin position="180"/>
        <end position="203"/>
    </location>
</feature>
<dbReference type="AlphaFoldDB" id="A0A2S6IQ62"/>
<evidence type="ECO:0000259" key="9">
    <source>
        <dbReference type="PROSITE" id="PS50928"/>
    </source>
</evidence>
<keyword evidence="6 8" id="KW-1133">Transmembrane helix</keyword>
<keyword evidence="3" id="KW-1003">Cell membrane</keyword>
<dbReference type="PROSITE" id="PS50928">
    <property type="entry name" value="ABC_TM1"/>
    <property type="match status" value="1"/>
</dbReference>
<sequence length="255" mass="28839">MKKALQILFILSIFFPIAFLLLLSLGRNWPYPELLPQSLSLENWEFLQKSDSKLLQTFFLSLGISILVATVTTALAFITSKHIALSKYRNKLMLLAYIPYVLSPVILAATLHFFFIYAGISGNVSGVLLAQFFIAYPFGVIILNNFWNHKTRAIEELSKTLGSSSWQTFKNVLLPISKNALLLCFFQTFLVSWFEFGLTNLIGVGSVQTLTVRVFSFVNEANIFYAALASCLLILPPMILIWINKRYIFATETVI</sequence>